<protein>
    <submittedName>
        <fullName evidence="2">Uncharacterized protein</fullName>
    </submittedName>
</protein>
<gene>
    <name evidence="2" type="ORF">ABIE37_003638</name>
</gene>
<feature type="compositionally biased region" description="Pro residues" evidence="1">
    <location>
        <begin position="43"/>
        <end position="92"/>
    </location>
</feature>
<accession>A0ABV2PAP4</accession>
<evidence type="ECO:0000313" key="3">
    <source>
        <dbReference type="Proteomes" id="UP001549307"/>
    </source>
</evidence>
<comment type="caution">
    <text evidence="2">The sequence shown here is derived from an EMBL/GenBank/DDBJ whole genome shotgun (WGS) entry which is preliminary data.</text>
</comment>
<organism evidence="2 3">
    <name type="scientific">Arthrobacter bambusae</name>
    <dbReference type="NCBI Taxonomy" id="1338426"/>
    <lineage>
        <taxon>Bacteria</taxon>
        <taxon>Bacillati</taxon>
        <taxon>Actinomycetota</taxon>
        <taxon>Actinomycetes</taxon>
        <taxon>Micrococcales</taxon>
        <taxon>Micrococcaceae</taxon>
        <taxon>Arthrobacter</taxon>
    </lineage>
</organism>
<dbReference type="Proteomes" id="UP001549307">
    <property type="component" value="Unassembled WGS sequence"/>
</dbReference>
<evidence type="ECO:0000256" key="1">
    <source>
        <dbReference type="SAM" id="MobiDB-lite"/>
    </source>
</evidence>
<name>A0ABV2PAP4_9MICC</name>
<sequence length="92" mass="9439">MGHHLVSVVCPGKPQTAPPVAPKEFLTMSEFPPDLSHPDPTRDPGPNPTREPGPTPEPVPLPEPGPPPVPDPTPGPTAPSPPGHGEPPAPLT</sequence>
<dbReference type="EMBL" id="JBEPSN010000010">
    <property type="protein sequence ID" value="MET4541836.1"/>
    <property type="molecule type" value="Genomic_DNA"/>
</dbReference>
<keyword evidence="3" id="KW-1185">Reference proteome</keyword>
<feature type="region of interest" description="Disordered" evidence="1">
    <location>
        <begin position="1"/>
        <end position="92"/>
    </location>
</feature>
<proteinExistence type="predicted"/>
<reference evidence="2 3" key="1">
    <citation type="submission" date="2024-06" db="EMBL/GenBank/DDBJ databases">
        <title>Sorghum-associated microbial communities from plants grown in Nebraska, USA.</title>
        <authorList>
            <person name="Schachtman D."/>
        </authorList>
    </citation>
    <scope>NUCLEOTIDE SEQUENCE [LARGE SCALE GENOMIC DNA]</scope>
    <source>
        <strain evidence="2 3">3552</strain>
    </source>
</reference>
<evidence type="ECO:0000313" key="2">
    <source>
        <dbReference type="EMBL" id="MET4541836.1"/>
    </source>
</evidence>